<evidence type="ECO:0000256" key="2">
    <source>
        <dbReference type="SAM" id="Phobius"/>
    </source>
</evidence>
<dbReference type="RefSeq" id="WP_376875051.1">
    <property type="nucleotide sequence ID" value="NZ_JBHUHP010000009.1"/>
</dbReference>
<dbReference type="EMBL" id="JBHUHP010000009">
    <property type="protein sequence ID" value="MFD2092021.1"/>
    <property type="molecule type" value="Genomic_DNA"/>
</dbReference>
<proteinExistence type="predicted"/>
<keyword evidence="2" id="KW-1133">Transmembrane helix</keyword>
<evidence type="ECO:0000256" key="1">
    <source>
        <dbReference type="SAM" id="MobiDB-lite"/>
    </source>
</evidence>
<sequence>MADGDDLRRDLLWRIDARRASIQAFLRHQRPRTRRRTTATIVLSSLAALFTAGPAIGGETFAEGVQGALGLVSESYVWRVLCLLALLVSVSAAILTNIGKAHDDVARISTAEAANAELEGLATLIRYGHLAMEDAVKLYQQYSTKIPFIDDVPAAVGAPGYGLPSGAGPLPPPGTGPPPPAAYRPPPPPPAGYRPPPPPGR</sequence>
<dbReference type="Proteomes" id="UP001597402">
    <property type="component" value="Unassembled WGS sequence"/>
</dbReference>
<name>A0ABW4XB61_9ACTN</name>
<keyword evidence="2" id="KW-0472">Membrane</keyword>
<organism evidence="3 4">
    <name type="scientific">Blastococcus deserti</name>
    <dbReference type="NCBI Taxonomy" id="2259033"/>
    <lineage>
        <taxon>Bacteria</taxon>
        <taxon>Bacillati</taxon>
        <taxon>Actinomycetota</taxon>
        <taxon>Actinomycetes</taxon>
        <taxon>Geodermatophilales</taxon>
        <taxon>Geodermatophilaceae</taxon>
        <taxon>Blastococcus</taxon>
    </lineage>
</organism>
<evidence type="ECO:0000313" key="4">
    <source>
        <dbReference type="Proteomes" id="UP001597402"/>
    </source>
</evidence>
<accession>A0ABW4XB61</accession>
<feature type="compositionally biased region" description="Pro residues" evidence="1">
    <location>
        <begin position="169"/>
        <end position="201"/>
    </location>
</feature>
<gene>
    <name evidence="3" type="ORF">ACFSHS_10615</name>
</gene>
<feature type="transmembrane region" description="Helical" evidence="2">
    <location>
        <begin position="76"/>
        <end position="98"/>
    </location>
</feature>
<evidence type="ECO:0008006" key="5">
    <source>
        <dbReference type="Google" id="ProtNLM"/>
    </source>
</evidence>
<keyword evidence="4" id="KW-1185">Reference proteome</keyword>
<protein>
    <recommendedName>
        <fullName evidence="5">SLATT domain-containing protein</fullName>
    </recommendedName>
</protein>
<feature type="transmembrane region" description="Helical" evidence="2">
    <location>
        <begin position="37"/>
        <end position="56"/>
    </location>
</feature>
<reference evidence="4" key="1">
    <citation type="journal article" date="2019" name="Int. J. Syst. Evol. Microbiol.">
        <title>The Global Catalogue of Microorganisms (GCM) 10K type strain sequencing project: providing services to taxonomists for standard genome sequencing and annotation.</title>
        <authorList>
            <consortium name="The Broad Institute Genomics Platform"/>
            <consortium name="The Broad Institute Genome Sequencing Center for Infectious Disease"/>
            <person name="Wu L."/>
            <person name="Ma J."/>
        </authorList>
    </citation>
    <scope>NUCLEOTIDE SEQUENCE [LARGE SCALE GENOMIC DNA]</scope>
    <source>
        <strain evidence="4">JCM 3338</strain>
    </source>
</reference>
<evidence type="ECO:0000313" key="3">
    <source>
        <dbReference type="EMBL" id="MFD2092021.1"/>
    </source>
</evidence>
<comment type="caution">
    <text evidence="3">The sequence shown here is derived from an EMBL/GenBank/DDBJ whole genome shotgun (WGS) entry which is preliminary data.</text>
</comment>
<keyword evidence="2" id="KW-0812">Transmembrane</keyword>
<feature type="region of interest" description="Disordered" evidence="1">
    <location>
        <begin position="163"/>
        <end position="201"/>
    </location>
</feature>